<protein>
    <submittedName>
        <fullName evidence="8">PIN domain nuclease</fullName>
    </submittedName>
</protein>
<dbReference type="InterPro" id="IPR052041">
    <property type="entry name" value="Nucleic_acid_metab_PIN/TRAM"/>
</dbReference>
<feature type="domain" description="TRAM" evidence="7">
    <location>
        <begin position="265"/>
        <end position="326"/>
    </location>
</feature>
<keyword evidence="3" id="KW-0540">Nuclease</keyword>
<dbReference type="InterPro" id="IPR029060">
    <property type="entry name" value="PIN-like_dom_sf"/>
</dbReference>
<dbReference type="InterPro" id="IPR002792">
    <property type="entry name" value="TRAM_dom"/>
</dbReference>
<keyword evidence="6" id="KW-1133">Transmembrane helix</keyword>
<dbReference type="SMART" id="SM00670">
    <property type="entry name" value="PINc"/>
    <property type="match status" value="1"/>
</dbReference>
<dbReference type="SUPFAM" id="SSF88723">
    <property type="entry name" value="PIN domain-like"/>
    <property type="match status" value="1"/>
</dbReference>
<accession>A0A2J0L6G8</accession>
<proteinExistence type="predicted"/>
<sequence>MTVLFIRIFFLVMSTVVGYTVGTLFQEYSLPWHLIGAGIGFALAGFIIILEVTMRNVSVRNLSAAVFGMMFGLFMGWLITSAIKLIPMDQRLFSALQLSLILIFCYLGMVIAIRGKDEFNLIIPYVKFARQDQKEDIIILDTSVIIDGRIADICQTKFIGGRFIIPKFVLKELQQVADSEDALKRNRGRRGLDILRKIQKNTSIDIKIQDENFPEIKEVDTKLVKLAQVLGAKIFTNDYNLNKIAEIQGIEVLNINELANSLKPVFLPGEVMEVRITKEGKEYNQGVAYLDDGTMVVVDNARHIIGKVAKVMVTSVLQTSAGRMIFGKLEKGDSSKE</sequence>
<dbReference type="PANTHER" id="PTHR11603">
    <property type="entry name" value="AAA FAMILY ATPASE"/>
    <property type="match status" value="1"/>
</dbReference>
<feature type="transmembrane region" description="Helical" evidence="6">
    <location>
        <begin position="34"/>
        <end position="52"/>
    </location>
</feature>
<dbReference type="GO" id="GO:0004518">
    <property type="term" value="F:nuclease activity"/>
    <property type="evidence" value="ECO:0007669"/>
    <property type="project" value="UniProtKB-KW"/>
</dbReference>
<evidence type="ECO:0000313" key="9">
    <source>
        <dbReference type="Proteomes" id="UP000230052"/>
    </source>
</evidence>
<comment type="cofactor">
    <cofactor evidence="1">
        <name>Mg(2+)</name>
        <dbReference type="ChEBI" id="CHEBI:18420"/>
    </cofactor>
</comment>
<keyword evidence="6" id="KW-0472">Membrane</keyword>
<evidence type="ECO:0000259" key="7">
    <source>
        <dbReference type="PROSITE" id="PS50926"/>
    </source>
</evidence>
<dbReference type="GO" id="GO:0016740">
    <property type="term" value="F:transferase activity"/>
    <property type="evidence" value="ECO:0007669"/>
    <property type="project" value="UniProtKB-KW"/>
</dbReference>
<dbReference type="Proteomes" id="UP000230052">
    <property type="component" value="Unassembled WGS sequence"/>
</dbReference>
<keyword evidence="4" id="KW-0378">Hydrolase</keyword>
<dbReference type="CDD" id="cd09877">
    <property type="entry name" value="PIN_YacL-like"/>
    <property type="match status" value="1"/>
</dbReference>
<dbReference type="Gene3D" id="3.40.50.1010">
    <property type="entry name" value="5'-nuclease"/>
    <property type="match status" value="1"/>
</dbReference>
<dbReference type="Pfam" id="PF01850">
    <property type="entry name" value="PIN"/>
    <property type="match status" value="1"/>
</dbReference>
<gene>
    <name evidence="8" type="ORF">COS99_01890</name>
</gene>
<evidence type="ECO:0000256" key="2">
    <source>
        <dbReference type="ARBA" id="ARBA00022679"/>
    </source>
</evidence>
<dbReference type="Pfam" id="PF01938">
    <property type="entry name" value="TRAM"/>
    <property type="match status" value="1"/>
</dbReference>
<evidence type="ECO:0000256" key="4">
    <source>
        <dbReference type="ARBA" id="ARBA00022801"/>
    </source>
</evidence>
<dbReference type="EMBL" id="PEWV01000018">
    <property type="protein sequence ID" value="PIU42127.1"/>
    <property type="molecule type" value="Genomic_DNA"/>
</dbReference>
<keyword evidence="5" id="KW-0460">Magnesium</keyword>
<evidence type="ECO:0000256" key="5">
    <source>
        <dbReference type="ARBA" id="ARBA00022842"/>
    </source>
</evidence>
<feature type="transmembrane region" description="Helical" evidence="6">
    <location>
        <begin position="92"/>
        <end position="113"/>
    </location>
</feature>
<evidence type="ECO:0000256" key="3">
    <source>
        <dbReference type="ARBA" id="ARBA00022722"/>
    </source>
</evidence>
<comment type="caution">
    <text evidence="8">The sequence shown here is derived from an EMBL/GenBank/DDBJ whole genome shotgun (WGS) entry which is preliminary data.</text>
</comment>
<name>A0A2J0L6G8_9BACT</name>
<dbReference type="PROSITE" id="PS50926">
    <property type="entry name" value="TRAM"/>
    <property type="match status" value="1"/>
</dbReference>
<evidence type="ECO:0000256" key="6">
    <source>
        <dbReference type="SAM" id="Phobius"/>
    </source>
</evidence>
<feature type="transmembrane region" description="Helical" evidence="6">
    <location>
        <begin position="64"/>
        <end position="86"/>
    </location>
</feature>
<dbReference type="InterPro" id="IPR002716">
    <property type="entry name" value="PIN_dom"/>
</dbReference>
<evidence type="ECO:0000313" key="8">
    <source>
        <dbReference type="EMBL" id="PIU42127.1"/>
    </source>
</evidence>
<evidence type="ECO:0000256" key="1">
    <source>
        <dbReference type="ARBA" id="ARBA00001946"/>
    </source>
</evidence>
<dbReference type="PANTHER" id="PTHR11603:SF147">
    <property type="entry name" value="MEMBRANE PROTEIN"/>
    <property type="match status" value="1"/>
</dbReference>
<dbReference type="AlphaFoldDB" id="A0A2J0L6G8"/>
<keyword evidence="6" id="KW-0812">Transmembrane</keyword>
<organism evidence="8 9">
    <name type="scientific">Candidatus Aquitaenariimonas noxiae</name>
    <dbReference type="NCBI Taxonomy" id="1974741"/>
    <lineage>
        <taxon>Bacteria</taxon>
        <taxon>Pseudomonadati</taxon>
        <taxon>Candidatus Omnitrophota</taxon>
        <taxon>Candidatus Aquitaenariimonas</taxon>
    </lineage>
</organism>
<reference evidence="8 9" key="1">
    <citation type="submission" date="2017-09" db="EMBL/GenBank/DDBJ databases">
        <title>Depth-based differentiation of microbial function through sediment-hosted aquifers and enrichment of novel symbionts in the deep terrestrial subsurface.</title>
        <authorList>
            <person name="Probst A.J."/>
            <person name="Ladd B."/>
            <person name="Jarett J.K."/>
            <person name="Geller-Mcgrath D.E."/>
            <person name="Sieber C.M."/>
            <person name="Emerson J.B."/>
            <person name="Anantharaman K."/>
            <person name="Thomas B.C."/>
            <person name="Malmstrom R."/>
            <person name="Stieglmeier M."/>
            <person name="Klingl A."/>
            <person name="Woyke T."/>
            <person name="Ryan C.M."/>
            <person name="Banfield J.F."/>
        </authorList>
    </citation>
    <scope>NUCLEOTIDE SEQUENCE [LARGE SCALE GENOMIC DNA]</scope>
    <source>
        <strain evidence="8">CG07_land_8_20_14_0_80_42_15</strain>
    </source>
</reference>
<keyword evidence="2" id="KW-0808">Transferase</keyword>
<dbReference type="GO" id="GO:0016787">
    <property type="term" value="F:hydrolase activity"/>
    <property type="evidence" value="ECO:0007669"/>
    <property type="project" value="UniProtKB-KW"/>
</dbReference>